<keyword evidence="5" id="KW-1185">Reference proteome</keyword>
<protein>
    <submittedName>
        <fullName evidence="1">Uncharacterized protein</fullName>
    </submittedName>
</protein>
<evidence type="ECO:0000313" key="6">
    <source>
        <dbReference type="Proteomes" id="UP000435112"/>
    </source>
</evidence>
<dbReference type="Proteomes" id="UP000429607">
    <property type="component" value="Unassembled WGS sequence"/>
</dbReference>
<evidence type="ECO:0000313" key="1">
    <source>
        <dbReference type="EMBL" id="KAE9006173.1"/>
    </source>
</evidence>
<dbReference type="AlphaFoldDB" id="A0A6A3KQR0"/>
<evidence type="ECO:0000313" key="5">
    <source>
        <dbReference type="Proteomes" id="UP000434957"/>
    </source>
</evidence>
<sequence length="80" mass="8217">MPCRRLARVLPLIVAADGSPMGSLCYAADSPIIADVLVLLTVAAGGGTKVHDESGARRCLAVTAALLSSLYCRCTATDLL</sequence>
<name>A0A6A3KQR0_9STRA</name>
<evidence type="ECO:0000313" key="3">
    <source>
        <dbReference type="EMBL" id="KAE9331101.1"/>
    </source>
</evidence>
<organism evidence="1 4">
    <name type="scientific">Phytophthora rubi</name>
    <dbReference type="NCBI Taxonomy" id="129364"/>
    <lineage>
        <taxon>Eukaryota</taxon>
        <taxon>Sar</taxon>
        <taxon>Stramenopiles</taxon>
        <taxon>Oomycota</taxon>
        <taxon>Peronosporomycetes</taxon>
        <taxon>Peronosporales</taxon>
        <taxon>Peronosporaceae</taxon>
        <taxon>Phytophthora</taxon>
    </lineage>
</organism>
<dbReference type="Proteomes" id="UP000435112">
    <property type="component" value="Unassembled WGS sequence"/>
</dbReference>
<dbReference type="Proteomes" id="UP000434957">
    <property type="component" value="Unassembled WGS sequence"/>
</dbReference>
<dbReference type="EMBL" id="QXFT01001037">
    <property type="protein sequence ID" value="KAE9331101.1"/>
    <property type="molecule type" value="Genomic_DNA"/>
</dbReference>
<gene>
    <name evidence="1" type="ORF">PR001_g17267</name>
    <name evidence="2" type="ORF">PR002_g14779</name>
    <name evidence="3" type="ORF">PR003_g15169</name>
</gene>
<proteinExistence type="predicted"/>
<comment type="caution">
    <text evidence="1">The sequence shown here is derived from an EMBL/GenBank/DDBJ whole genome shotgun (WGS) entry which is preliminary data.</text>
</comment>
<reference evidence="4 6" key="1">
    <citation type="submission" date="2018-09" db="EMBL/GenBank/DDBJ databases">
        <title>Genomic investigation of the strawberry pathogen Phytophthora fragariae indicates pathogenicity is determined by transcriptional variation in three key races.</title>
        <authorList>
            <person name="Adams T.M."/>
            <person name="Armitage A.D."/>
            <person name="Sobczyk M.K."/>
            <person name="Bates H.J."/>
            <person name="Dunwell J.M."/>
            <person name="Nellist C.F."/>
            <person name="Harrison R.J."/>
        </authorList>
    </citation>
    <scope>NUCLEOTIDE SEQUENCE [LARGE SCALE GENOMIC DNA]</scope>
    <source>
        <strain evidence="1 4">SCRP249</strain>
        <strain evidence="2 6">SCRP324</strain>
        <strain evidence="3 5">SCRP333</strain>
    </source>
</reference>
<dbReference type="EMBL" id="QXFV01001425">
    <property type="protein sequence ID" value="KAE9006173.1"/>
    <property type="molecule type" value="Genomic_DNA"/>
</dbReference>
<dbReference type="EMBL" id="QXFU01001041">
    <property type="protein sequence ID" value="KAE9012525.1"/>
    <property type="molecule type" value="Genomic_DNA"/>
</dbReference>
<evidence type="ECO:0000313" key="4">
    <source>
        <dbReference type="Proteomes" id="UP000429607"/>
    </source>
</evidence>
<evidence type="ECO:0000313" key="2">
    <source>
        <dbReference type="EMBL" id="KAE9012525.1"/>
    </source>
</evidence>
<accession>A0A6A3KQR0</accession>